<organism evidence="5 6">
    <name type="scientific">Micropruina glycogenica</name>
    <dbReference type="NCBI Taxonomy" id="75385"/>
    <lineage>
        <taxon>Bacteria</taxon>
        <taxon>Bacillati</taxon>
        <taxon>Actinomycetota</taxon>
        <taxon>Actinomycetes</taxon>
        <taxon>Propionibacteriales</taxon>
        <taxon>Nocardioidaceae</taxon>
        <taxon>Micropruina</taxon>
    </lineage>
</organism>
<dbReference type="SUPFAM" id="SSF56281">
    <property type="entry name" value="Metallo-hydrolase/oxidoreductase"/>
    <property type="match status" value="1"/>
</dbReference>
<dbReference type="PANTHER" id="PTHR11203">
    <property type="entry name" value="CLEAVAGE AND POLYADENYLATION SPECIFICITY FACTOR FAMILY MEMBER"/>
    <property type="match status" value="1"/>
</dbReference>
<accession>A0A2N9JKZ5</accession>
<keyword evidence="6" id="KW-1185">Reference proteome</keyword>
<dbReference type="SMART" id="SM01027">
    <property type="entry name" value="Beta-Casp"/>
    <property type="match status" value="1"/>
</dbReference>
<dbReference type="Proteomes" id="UP000238164">
    <property type="component" value="Chromosome 1"/>
</dbReference>
<dbReference type="EMBL" id="LT985188">
    <property type="protein sequence ID" value="SPD88228.1"/>
    <property type="molecule type" value="Genomic_DNA"/>
</dbReference>
<dbReference type="GO" id="GO:0004521">
    <property type="term" value="F:RNA endonuclease activity"/>
    <property type="evidence" value="ECO:0007669"/>
    <property type="project" value="TreeGrafter"/>
</dbReference>
<dbReference type="AlphaFoldDB" id="A0A2N9JKZ5"/>
<feature type="compositionally biased region" description="Low complexity" evidence="2">
    <location>
        <begin position="477"/>
        <end position="489"/>
    </location>
</feature>
<dbReference type="Pfam" id="PF10996">
    <property type="entry name" value="Beta-Casp"/>
    <property type="match status" value="1"/>
</dbReference>
<evidence type="ECO:0000256" key="1">
    <source>
        <dbReference type="ARBA" id="ARBA00022801"/>
    </source>
</evidence>
<proteinExistence type="predicted"/>
<dbReference type="GO" id="GO:0016787">
    <property type="term" value="F:hydrolase activity"/>
    <property type="evidence" value="ECO:0007669"/>
    <property type="project" value="UniProtKB-KW"/>
</dbReference>
<feature type="domain" description="Beta-Casp" evidence="4">
    <location>
        <begin position="259"/>
        <end position="381"/>
    </location>
</feature>
<dbReference type="InterPro" id="IPR022712">
    <property type="entry name" value="Beta_Casp"/>
</dbReference>
<dbReference type="Pfam" id="PF07521">
    <property type="entry name" value="RMMBL"/>
    <property type="match status" value="1"/>
</dbReference>
<gene>
    <name evidence="5" type="ORF">MPLG2_3198</name>
</gene>
<dbReference type="InterPro" id="IPR050698">
    <property type="entry name" value="MBL"/>
</dbReference>
<feature type="region of interest" description="Disordered" evidence="2">
    <location>
        <begin position="477"/>
        <end position="512"/>
    </location>
</feature>
<evidence type="ECO:0000256" key="2">
    <source>
        <dbReference type="SAM" id="MobiDB-lite"/>
    </source>
</evidence>
<dbReference type="InterPro" id="IPR001279">
    <property type="entry name" value="Metallo-B-lactamas"/>
</dbReference>
<name>A0A2N9JKZ5_9ACTN</name>
<protein>
    <submittedName>
        <fullName evidence="5">Metallo-beta-lactamase family protein, RNA-specific</fullName>
    </submittedName>
</protein>
<evidence type="ECO:0000259" key="4">
    <source>
        <dbReference type="SMART" id="SM01027"/>
    </source>
</evidence>
<feature type="domain" description="Metallo-beta-lactamase" evidence="3">
    <location>
        <begin position="23"/>
        <end position="254"/>
    </location>
</feature>
<evidence type="ECO:0000313" key="6">
    <source>
        <dbReference type="Proteomes" id="UP000238164"/>
    </source>
</evidence>
<dbReference type="Gene3D" id="3.60.15.10">
    <property type="entry name" value="Ribonuclease Z/Hydroxyacylglutathione hydrolase-like"/>
    <property type="match status" value="1"/>
</dbReference>
<evidence type="ECO:0000313" key="5">
    <source>
        <dbReference type="EMBL" id="SPD88228.1"/>
    </source>
</evidence>
<dbReference type="CDD" id="cd16295">
    <property type="entry name" value="TTHA0252-CPSF-like_MBL-fold"/>
    <property type="match status" value="1"/>
</dbReference>
<dbReference type="InterPro" id="IPR036866">
    <property type="entry name" value="RibonucZ/Hydroxyglut_hydro"/>
</dbReference>
<sequence length="596" mass="63794">MGKGETMTDPMSLTFLGGAGTVTGSKHLLTIGARRVLVDAGMFQGEKKWRELNWAEFPVPASSLDAVVLTHAHMDHCGYLPALVAQGFDGPVWCTAETVRLAEIVLMDAGHLQEREAEYAAEGGYSKHNPPLPLYTVADVERTLPLLRSVPYDTDLDLGQGLTLRLTRAGHILGSASVTLRHGDTSVLVSGDLGRHDHPLLESRDTPPGAGYVLVESTYGDREHPDAEGHPHEVMADVIRRTIARGGSVLVPAFAVDRTPVVLKALAQLRRENRIPDVPIFVNSPMAVAALAVYREAAPTGELRPDLHLDEFINLPNLREVTDAEESKRLNHPDRPCIIVSSSGMATGGRVLHHLEYLLPNPRNSVIFTGYQGVGTRGRQLLEGATEMKFRGRFVPVKAEIAQDGEFSVHADGSDLIDWLAALDPKPHTVFCVHGEQDSADNLAARIRRELGLVAVVPHYREVVALQPVDGLPVVQPVAPAQPAPQHAAEPTSTPEPSDVSPGARLTFGGAGTHTDDRAQVEVILTTALGQVPFVPDDKRAGVEAALQGAIARVGGDRAALLDAVNQALYAAASAVETPGGQSIVALLAHVPKVLR</sequence>
<reference evidence="5 6" key="1">
    <citation type="submission" date="2018-02" db="EMBL/GenBank/DDBJ databases">
        <authorList>
            <person name="Cohen D.B."/>
            <person name="Kent A.D."/>
        </authorList>
    </citation>
    <scope>NUCLEOTIDE SEQUENCE [LARGE SCALE GENOMIC DNA]</scope>
    <source>
        <strain evidence="5">1</strain>
    </source>
</reference>
<dbReference type="Pfam" id="PF00753">
    <property type="entry name" value="Lactamase_B"/>
    <property type="match status" value="1"/>
</dbReference>
<dbReference type="SMART" id="SM00849">
    <property type="entry name" value="Lactamase_B"/>
    <property type="match status" value="1"/>
</dbReference>
<dbReference type="PANTHER" id="PTHR11203:SF37">
    <property type="entry name" value="INTEGRATOR COMPLEX SUBUNIT 11"/>
    <property type="match status" value="1"/>
</dbReference>
<keyword evidence="1" id="KW-0378">Hydrolase</keyword>
<evidence type="ECO:0000259" key="3">
    <source>
        <dbReference type="SMART" id="SM00849"/>
    </source>
</evidence>
<dbReference type="InterPro" id="IPR011108">
    <property type="entry name" value="RMMBL"/>
</dbReference>
<dbReference type="KEGG" id="mgg:MPLG2_3198"/>
<dbReference type="Gene3D" id="3.40.50.10890">
    <property type="match status" value="1"/>
</dbReference>